<dbReference type="Pfam" id="PF02653">
    <property type="entry name" value="BPD_transp_2"/>
    <property type="match status" value="1"/>
</dbReference>
<evidence type="ECO:0000256" key="4">
    <source>
        <dbReference type="ARBA" id="ARBA00022989"/>
    </source>
</evidence>
<protein>
    <submittedName>
        <fullName evidence="7">ABC transporter permease</fullName>
    </submittedName>
</protein>
<evidence type="ECO:0000256" key="3">
    <source>
        <dbReference type="ARBA" id="ARBA00022692"/>
    </source>
</evidence>
<feature type="transmembrane region" description="Helical" evidence="6">
    <location>
        <begin position="286"/>
        <end position="305"/>
    </location>
</feature>
<keyword evidence="2" id="KW-1003">Cell membrane</keyword>
<dbReference type="GO" id="GO:0022857">
    <property type="term" value="F:transmembrane transporter activity"/>
    <property type="evidence" value="ECO:0007669"/>
    <property type="project" value="InterPro"/>
</dbReference>
<dbReference type="EMBL" id="CP074402">
    <property type="protein sequence ID" value="QVJ03199.1"/>
    <property type="molecule type" value="Genomic_DNA"/>
</dbReference>
<feature type="transmembrane region" description="Helical" evidence="6">
    <location>
        <begin position="39"/>
        <end position="57"/>
    </location>
</feature>
<keyword evidence="8" id="KW-1185">Reference proteome</keyword>
<feature type="transmembrane region" description="Helical" evidence="6">
    <location>
        <begin position="156"/>
        <end position="178"/>
    </location>
</feature>
<evidence type="ECO:0000256" key="1">
    <source>
        <dbReference type="ARBA" id="ARBA00004651"/>
    </source>
</evidence>
<feature type="transmembrane region" description="Helical" evidence="6">
    <location>
        <begin position="12"/>
        <end position="33"/>
    </location>
</feature>
<dbReference type="GO" id="GO:0005886">
    <property type="term" value="C:plasma membrane"/>
    <property type="evidence" value="ECO:0007669"/>
    <property type="project" value="UniProtKB-SubCell"/>
</dbReference>
<proteinExistence type="predicted"/>
<evidence type="ECO:0000256" key="6">
    <source>
        <dbReference type="SAM" id="Phobius"/>
    </source>
</evidence>
<keyword evidence="4 6" id="KW-1133">Transmembrane helix</keyword>
<evidence type="ECO:0000313" key="7">
    <source>
        <dbReference type="EMBL" id="QVJ03199.1"/>
    </source>
</evidence>
<feature type="transmembrane region" description="Helical" evidence="6">
    <location>
        <begin position="112"/>
        <end position="132"/>
    </location>
</feature>
<keyword evidence="5 6" id="KW-0472">Membrane</keyword>
<reference evidence="7" key="1">
    <citation type="submission" date="2021-05" db="EMBL/GenBank/DDBJ databases">
        <authorList>
            <person name="Kaiqin L."/>
            <person name="Jian G."/>
        </authorList>
    </citation>
    <scope>NUCLEOTIDE SEQUENCE</scope>
    <source>
        <strain evidence="7">HDS5</strain>
    </source>
</reference>
<dbReference type="PANTHER" id="PTHR32196">
    <property type="entry name" value="ABC TRANSPORTER PERMEASE PROTEIN YPHD-RELATED-RELATED"/>
    <property type="match status" value="1"/>
</dbReference>
<evidence type="ECO:0000313" key="8">
    <source>
        <dbReference type="Proteomes" id="UP000682416"/>
    </source>
</evidence>
<dbReference type="Proteomes" id="UP000682416">
    <property type="component" value="Chromosome"/>
</dbReference>
<comment type="subcellular location">
    <subcellularLocation>
        <location evidence="1">Cell membrane</location>
        <topology evidence="1">Multi-pass membrane protein</topology>
    </subcellularLocation>
</comment>
<dbReference type="CDD" id="cd06579">
    <property type="entry name" value="TM_PBP1_transp_AraH_like"/>
    <property type="match status" value="1"/>
</dbReference>
<name>A0A975QMA5_9ACTN</name>
<feature type="transmembrane region" description="Helical" evidence="6">
    <location>
        <begin position="262"/>
        <end position="280"/>
    </location>
</feature>
<dbReference type="KEGG" id="nec:KGD82_07115"/>
<evidence type="ECO:0000256" key="2">
    <source>
        <dbReference type="ARBA" id="ARBA00022475"/>
    </source>
</evidence>
<dbReference type="PANTHER" id="PTHR32196:SF72">
    <property type="entry name" value="RIBOSE IMPORT PERMEASE PROTEIN RBSC"/>
    <property type="match status" value="1"/>
</dbReference>
<gene>
    <name evidence="7" type="ORF">KGD82_07115</name>
</gene>
<dbReference type="AlphaFoldDB" id="A0A975QMA5"/>
<dbReference type="InterPro" id="IPR001851">
    <property type="entry name" value="ABC_transp_permease"/>
</dbReference>
<accession>A0A975QMA5</accession>
<feature type="transmembrane region" description="Helical" evidence="6">
    <location>
        <begin position="86"/>
        <end position="105"/>
    </location>
</feature>
<sequence length="316" mass="32185">MPWRELAARHGALVVLLLVVAVAGAVLDGFLAPGNLNRIAVSASFLAVIALGMTFVIITGGIDLSVGTVFALGGVLAAWASRYGELALMAVPLAVCGLIGLLNGVLIARARLAPFITTLATMLGAWGLMLSVSDEGNTTYLVADGLALSALVHGKLFGVLGYPFLLVVAVFVMGGLVLRRTTVGQHVYAVGGNERTAALMGVPVARTRIAVYTFSGLCAGTAGALNAVWLGSGVTIFGIGTELQAISAVVIGGTLLTGGYGFVGSTLVGVLLLGVIQNVINAVGSLTSAFQEVVSGLFLITVVLVQRRLSRGRDPG</sequence>
<feature type="transmembrane region" description="Helical" evidence="6">
    <location>
        <begin position="209"/>
        <end position="230"/>
    </location>
</feature>
<keyword evidence="3 6" id="KW-0812">Transmembrane</keyword>
<evidence type="ECO:0000256" key="5">
    <source>
        <dbReference type="ARBA" id="ARBA00023136"/>
    </source>
</evidence>
<organism evidence="7 8">
    <name type="scientific">Nocardiopsis eucommiae</name>
    <dbReference type="NCBI Taxonomy" id="2831970"/>
    <lineage>
        <taxon>Bacteria</taxon>
        <taxon>Bacillati</taxon>
        <taxon>Actinomycetota</taxon>
        <taxon>Actinomycetes</taxon>
        <taxon>Streptosporangiales</taxon>
        <taxon>Nocardiopsidaceae</taxon>
        <taxon>Nocardiopsis</taxon>
    </lineage>
</organism>